<evidence type="ECO:0000313" key="1">
    <source>
        <dbReference type="EMBL" id="GLQ27842.1"/>
    </source>
</evidence>
<organism evidence="1 2">
    <name type="scientific">Sulfitobacter pacificus</name>
    <dbReference type="NCBI Taxonomy" id="1499314"/>
    <lineage>
        <taxon>Bacteria</taxon>
        <taxon>Pseudomonadati</taxon>
        <taxon>Pseudomonadota</taxon>
        <taxon>Alphaproteobacteria</taxon>
        <taxon>Rhodobacterales</taxon>
        <taxon>Roseobacteraceae</taxon>
        <taxon>Sulfitobacter</taxon>
    </lineage>
</organism>
<comment type="caution">
    <text evidence="1">The sequence shown here is derived from an EMBL/GenBank/DDBJ whole genome shotgun (WGS) entry which is preliminary data.</text>
</comment>
<proteinExistence type="predicted"/>
<gene>
    <name evidence="1" type="ORF">GCM10007927_26450</name>
</gene>
<sequence>MASIGHAGAWLRDEGSGFASLSFGATQFSETTNALYVEYGLSDKTTIGLDVSTFTNALNVRNGFGNLFIRRAIGPTDQPNRWAYELGVGGLWGNERHLPTLKTTLSWGRGFQFHNRSGWVNMDAAFIYEPTLGSHITKFDATLGLHFGGITTGLLEVTHSSQNNDTYGAFEPSLLIRPKDSKFSVKLGAQIPFDEDDRAALKLGIWHSF</sequence>
<name>A0ABQ5VL31_9RHOB</name>
<dbReference type="Proteomes" id="UP001161388">
    <property type="component" value="Unassembled WGS sequence"/>
</dbReference>
<keyword evidence="2" id="KW-1185">Reference proteome</keyword>
<protein>
    <submittedName>
        <fullName evidence="1">Uncharacterized protein</fullName>
    </submittedName>
</protein>
<accession>A0ABQ5VL31</accession>
<reference evidence="1" key="2">
    <citation type="submission" date="2023-01" db="EMBL/GenBank/DDBJ databases">
        <title>Draft genome sequence of Sulfitobacter pacificus strain NBRC 109915.</title>
        <authorList>
            <person name="Sun Q."/>
            <person name="Mori K."/>
        </authorList>
    </citation>
    <scope>NUCLEOTIDE SEQUENCE</scope>
    <source>
        <strain evidence="1">NBRC 109915</strain>
    </source>
</reference>
<dbReference type="EMBL" id="BSNL01000001">
    <property type="protein sequence ID" value="GLQ27842.1"/>
    <property type="molecule type" value="Genomic_DNA"/>
</dbReference>
<reference evidence="1" key="1">
    <citation type="journal article" date="2014" name="Int. J. Syst. Evol. Microbiol.">
        <title>Complete genome of a new Firmicutes species belonging to the dominant human colonic microbiota ('Ruminococcus bicirculans') reveals two chromosomes and a selective capacity to utilize plant glucans.</title>
        <authorList>
            <consortium name="NISC Comparative Sequencing Program"/>
            <person name="Wegmann U."/>
            <person name="Louis P."/>
            <person name="Goesmann A."/>
            <person name="Henrissat B."/>
            <person name="Duncan S.H."/>
            <person name="Flint H.J."/>
        </authorList>
    </citation>
    <scope>NUCLEOTIDE SEQUENCE</scope>
    <source>
        <strain evidence="1">NBRC 109915</strain>
    </source>
</reference>
<evidence type="ECO:0000313" key="2">
    <source>
        <dbReference type="Proteomes" id="UP001161388"/>
    </source>
</evidence>